<dbReference type="InterPro" id="IPR007563">
    <property type="entry name" value="DUF554"/>
</dbReference>
<feature type="transmembrane region" description="Helical" evidence="1">
    <location>
        <begin position="56"/>
        <end position="74"/>
    </location>
</feature>
<feature type="transmembrane region" description="Helical" evidence="1">
    <location>
        <begin position="140"/>
        <end position="163"/>
    </location>
</feature>
<feature type="transmembrane region" description="Helical" evidence="1">
    <location>
        <begin position="6"/>
        <end position="25"/>
    </location>
</feature>
<dbReference type="PANTHER" id="PTHR36111:SF2">
    <property type="entry name" value="INNER MEMBRANE PROTEIN"/>
    <property type="match status" value="1"/>
</dbReference>
<keyword evidence="3" id="KW-1185">Reference proteome</keyword>
<dbReference type="HOGENOM" id="CLU_091659_0_0_9"/>
<reference evidence="2 3" key="1">
    <citation type="journal article" date="2011" name="J. Bacteriol.">
        <title>Complete genome sequence of the cellulose-degrading bacterium Cellulosilyticum lentocellum.</title>
        <authorList>
            <consortium name="US DOE Joint Genome Institute"/>
            <person name="Miller D.A."/>
            <person name="Suen G."/>
            <person name="Bruce D."/>
            <person name="Copeland A."/>
            <person name="Cheng J.F."/>
            <person name="Detter C."/>
            <person name="Goodwin L.A."/>
            <person name="Han C.S."/>
            <person name="Hauser L.J."/>
            <person name="Land M.L."/>
            <person name="Lapidus A."/>
            <person name="Lucas S."/>
            <person name="Meincke L."/>
            <person name="Pitluck S."/>
            <person name="Tapia R."/>
            <person name="Teshima H."/>
            <person name="Woyke T."/>
            <person name="Fox B.G."/>
            <person name="Angert E.R."/>
            <person name="Currie C.R."/>
        </authorList>
    </citation>
    <scope>NUCLEOTIDE SEQUENCE [LARGE SCALE GENOMIC DNA]</scope>
    <source>
        <strain evidence="3">ATCC 49066 / DSM 5427 / NCIMB 11756 / RHM5</strain>
    </source>
</reference>
<dbReference type="RefSeq" id="WP_013656419.1">
    <property type="nucleotide sequence ID" value="NC_015275.1"/>
</dbReference>
<dbReference type="STRING" id="642492.Clole_1394"/>
<keyword evidence="1" id="KW-0472">Membrane</keyword>
<evidence type="ECO:0008006" key="4">
    <source>
        <dbReference type="Google" id="ProtNLM"/>
    </source>
</evidence>
<gene>
    <name evidence="2" type="ordered locus">Clole_1394</name>
</gene>
<evidence type="ECO:0000256" key="1">
    <source>
        <dbReference type="SAM" id="Phobius"/>
    </source>
</evidence>
<dbReference type="PANTHER" id="PTHR36111">
    <property type="entry name" value="INNER MEMBRANE PROTEIN-RELATED"/>
    <property type="match status" value="1"/>
</dbReference>
<dbReference type="Pfam" id="PF04474">
    <property type="entry name" value="DUF554"/>
    <property type="match status" value="1"/>
</dbReference>
<feature type="transmembrane region" description="Helical" evidence="1">
    <location>
        <begin position="95"/>
        <end position="120"/>
    </location>
</feature>
<feature type="transmembrane region" description="Helical" evidence="1">
    <location>
        <begin position="209"/>
        <end position="225"/>
    </location>
</feature>
<evidence type="ECO:0000313" key="2">
    <source>
        <dbReference type="EMBL" id="ADZ83120.1"/>
    </source>
</evidence>
<sequence length="229" mass="24003">MLGTIVNTVAILAGSIVGLFLKGGISKRFDDAIMKALGLSVLYIGISGSLKSTDTLLLIISLIIGVIIGEAINLEKALNRLGEKIEARFKKLNKGGSIAEGFVSASLLFCIGSMAIVGAIQSGLEGNHEMLFVKSMLDGITSIIYASSMGIGVTFSAIAVLFYQGAITIAASFLGNVLTEVQITNIGAIGSVVIVALGLNLLQITKIKVANFLPALFIPMIYYIVQSLF</sequence>
<accession>F2JI92</accession>
<feature type="transmembrane region" description="Helical" evidence="1">
    <location>
        <begin position="183"/>
        <end position="203"/>
    </location>
</feature>
<dbReference type="KEGG" id="cle:Clole_1394"/>
<keyword evidence="1" id="KW-1133">Transmembrane helix</keyword>
<name>F2JI92_CELLD</name>
<organism evidence="2 3">
    <name type="scientific">Cellulosilyticum lentocellum (strain ATCC 49066 / DSM 5427 / NCIMB 11756 / RHM5)</name>
    <name type="common">Clostridium lentocellum</name>
    <dbReference type="NCBI Taxonomy" id="642492"/>
    <lineage>
        <taxon>Bacteria</taxon>
        <taxon>Bacillati</taxon>
        <taxon>Bacillota</taxon>
        <taxon>Clostridia</taxon>
        <taxon>Lachnospirales</taxon>
        <taxon>Cellulosilyticaceae</taxon>
        <taxon>Cellulosilyticum</taxon>
    </lineage>
</organism>
<dbReference type="eggNOG" id="COG1811">
    <property type="taxonomic scope" value="Bacteria"/>
</dbReference>
<dbReference type="AlphaFoldDB" id="F2JI92"/>
<protein>
    <recommendedName>
        <fullName evidence="4">Transport protein</fullName>
    </recommendedName>
</protein>
<keyword evidence="1" id="KW-0812">Transmembrane</keyword>
<dbReference type="EMBL" id="CP002582">
    <property type="protein sequence ID" value="ADZ83120.1"/>
    <property type="molecule type" value="Genomic_DNA"/>
</dbReference>
<proteinExistence type="predicted"/>
<dbReference type="Proteomes" id="UP000008467">
    <property type="component" value="Chromosome"/>
</dbReference>
<evidence type="ECO:0000313" key="3">
    <source>
        <dbReference type="Proteomes" id="UP000008467"/>
    </source>
</evidence>